<dbReference type="InterPro" id="IPR002372">
    <property type="entry name" value="PQQ_rpt_dom"/>
</dbReference>
<dbReference type="Gene3D" id="2.130.10.10">
    <property type="entry name" value="YVTN repeat-like/Quinoprotein amine dehydrogenase"/>
    <property type="match status" value="1"/>
</dbReference>
<dbReference type="InterPro" id="IPR025110">
    <property type="entry name" value="AMP-bd_C"/>
</dbReference>
<evidence type="ECO:0000313" key="7">
    <source>
        <dbReference type="EMBL" id="TYK01683.1"/>
    </source>
</evidence>
<dbReference type="Proteomes" id="UP000321947">
    <property type="component" value="Unassembled WGS sequence"/>
</dbReference>
<name>A0A5D3BPQ3_CUCMM</name>
<evidence type="ECO:0000259" key="5">
    <source>
        <dbReference type="Pfam" id="PF13193"/>
    </source>
</evidence>
<dbReference type="PANTHER" id="PTHR44394:SF1">
    <property type="entry name" value="BETA-ALANINE-ACTIVATING ENZYME"/>
    <property type="match status" value="1"/>
</dbReference>
<feature type="domain" description="Pyrrolo-quinoline quinone repeat" evidence="6">
    <location>
        <begin position="433"/>
        <end position="573"/>
    </location>
</feature>
<dbReference type="Pfam" id="PF13193">
    <property type="entry name" value="AMP-binding_C"/>
    <property type="match status" value="1"/>
</dbReference>
<evidence type="ECO:0000313" key="8">
    <source>
        <dbReference type="Proteomes" id="UP000321947"/>
    </source>
</evidence>
<evidence type="ECO:0000256" key="2">
    <source>
        <dbReference type="ARBA" id="ARBA00022553"/>
    </source>
</evidence>
<dbReference type="Pfam" id="PF13570">
    <property type="entry name" value="Beta-prop_ACSF4"/>
    <property type="match status" value="1"/>
</dbReference>
<dbReference type="InterPro" id="IPR052091">
    <property type="entry name" value="Beta-ala_Activ/Resist"/>
</dbReference>
<evidence type="ECO:0000259" key="4">
    <source>
        <dbReference type="Pfam" id="PF00550"/>
    </source>
</evidence>
<keyword evidence="2" id="KW-0597">Phosphoprotein</keyword>
<dbReference type="SUPFAM" id="SSF56801">
    <property type="entry name" value="Acetyl-CoA synthetase-like"/>
    <property type="match status" value="1"/>
</dbReference>
<dbReference type="InterPro" id="IPR045851">
    <property type="entry name" value="AMP-bd_C_sf"/>
</dbReference>
<gene>
    <name evidence="7" type="ORF">E5676_scaffold775G00050</name>
</gene>
<dbReference type="SUPFAM" id="SSF47336">
    <property type="entry name" value="ACP-like"/>
    <property type="match status" value="1"/>
</dbReference>
<feature type="region of interest" description="Disordered" evidence="3">
    <location>
        <begin position="644"/>
        <end position="673"/>
    </location>
</feature>
<dbReference type="SUPFAM" id="SSF50998">
    <property type="entry name" value="Quinoprotein alcohol dehydrogenase-like"/>
    <property type="match status" value="1"/>
</dbReference>
<feature type="compositionally biased region" description="Basic residues" evidence="3">
    <location>
        <begin position="664"/>
        <end position="673"/>
    </location>
</feature>
<dbReference type="Gene3D" id="3.40.50.12780">
    <property type="entry name" value="N-terminal domain of ligase-like"/>
    <property type="match status" value="1"/>
</dbReference>
<feature type="compositionally biased region" description="Basic and acidic residues" evidence="3">
    <location>
        <begin position="649"/>
        <end position="663"/>
    </location>
</feature>
<dbReference type="InterPro" id="IPR011047">
    <property type="entry name" value="Quinoprotein_ADH-like_sf"/>
</dbReference>
<keyword evidence="1" id="KW-0596">Phosphopantetheine</keyword>
<dbReference type="InterPro" id="IPR009081">
    <property type="entry name" value="PP-bd_ACP"/>
</dbReference>
<reference evidence="7 8" key="1">
    <citation type="submission" date="2019-08" db="EMBL/GenBank/DDBJ databases">
        <title>Draft genome sequences of two oriental melons (Cucumis melo L. var makuwa).</title>
        <authorList>
            <person name="Kwon S.-Y."/>
        </authorList>
    </citation>
    <scope>NUCLEOTIDE SEQUENCE [LARGE SCALE GENOMIC DNA]</scope>
    <source>
        <strain evidence="8">cv. Chang Bougi</strain>
        <tissue evidence="7">Leaf</tissue>
    </source>
</reference>
<dbReference type="Gene3D" id="1.10.1200.10">
    <property type="entry name" value="ACP-like"/>
    <property type="match status" value="1"/>
</dbReference>
<dbReference type="InterPro" id="IPR042099">
    <property type="entry name" value="ANL_N_sf"/>
</dbReference>
<feature type="domain" description="AMP-binding enzyme C-terminal" evidence="5">
    <location>
        <begin position="117"/>
        <end position="194"/>
    </location>
</feature>
<proteinExistence type="predicted"/>
<evidence type="ECO:0000256" key="3">
    <source>
        <dbReference type="SAM" id="MobiDB-lite"/>
    </source>
</evidence>
<dbReference type="Pfam" id="PF00550">
    <property type="entry name" value="PP-binding"/>
    <property type="match status" value="1"/>
</dbReference>
<dbReference type="PANTHER" id="PTHR44394">
    <property type="entry name" value="BETA-ALANINE-ACTIVATING ENZYME"/>
    <property type="match status" value="1"/>
</dbReference>
<organism evidence="7 8">
    <name type="scientific">Cucumis melo var. makuwa</name>
    <name type="common">Oriental melon</name>
    <dbReference type="NCBI Taxonomy" id="1194695"/>
    <lineage>
        <taxon>Eukaryota</taxon>
        <taxon>Viridiplantae</taxon>
        <taxon>Streptophyta</taxon>
        <taxon>Embryophyta</taxon>
        <taxon>Tracheophyta</taxon>
        <taxon>Spermatophyta</taxon>
        <taxon>Magnoliopsida</taxon>
        <taxon>eudicotyledons</taxon>
        <taxon>Gunneridae</taxon>
        <taxon>Pentapetalae</taxon>
        <taxon>rosids</taxon>
        <taxon>fabids</taxon>
        <taxon>Cucurbitales</taxon>
        <taxon>Cucurbitaceae</taxon>
        <taxon>Benincaseae</taxon>
        <taxon>Cucumis</taxon>
    </lineage>
</organism>
<dbReference type="InterPro" id="IPR015943">
    <property type="entry name" value="WD40/YVTN_repeat-like_dom_sf"/>
</dbReference>
<feature type="domain" description="Carrier" evidence="4">
    <location>
        <begin position="225"/>
        <end position="278"/>
    </location>
</feature>
<dbReference type="AlphaFoldDB" id="A0A5D3BPQ3"/>
<dbReference type="Gene3D" id="3.30.300.30">
    <property type="match status" value="1"/>
</dbReference>
<feature type="region of interest" description="Disordered" evidence="3">
    <location>
        <begin position="325"/>
        <end position="345"/>
    </location>
</feature>
<dbReference type="EMBL" id="SSTD01016048">
    <property type="protein sequence ID" value="TYK01683.1"/>
    <property type="molecule type" value="Genomic_DNA"/>
</dbReference>
<accession>A0A5D3BPQ3</accession>
<dbReference type="InterPro" id="IPR036736">
    <property type="entry name" value="ACP-like_sf"/>
</dbReference>
<dbReference type="GO" id="GO:0043041">
    <property type="term" value="P:amino acid activation for nonribosomal peptide biosynthetic process"/>
    <property type="evidence" value="ECO:0007669"/>
    <property type="project" value="TreeGrafter"/>
</dbReference>
<dbReference type="PROSITE" id="PS00012">
    <property type="entry name" value="PHOSPHOPANTETHEINE"/>
    <property type="match status" value="1"/>
</dbReference>
<evidence type="ECO:0000259" key="6">
    <source>
        <dbReference type="Pfam" id="PF13570"/>
    </source>
</evidence>
<comment type="caution">
    <text evidence="7">The sequence shown here is derived from an EMBL/GenBank/DDBJ whole genome shotgun (WGS) entry which is preliminary data.</text>
</comment>
<protein>
    <submittedName>
        <fullName evidence="7">Putative acyl-activating enzyme 19 isoform X3</fullName>
    </submittedName>
</protein>
<sequence>MPMILETDAINTIPIGVPISHCDVVVVGDNDALNQGELCVGGPCVCSGYYSDSIFLPLDGIKFSQDFIHEGSFNVNCSQIYIRTGDFVQQLRSGDLVFLGRKDRIIKVNGQRISLEEIEDALREHPDVVDAAVVSRKSDWELEYLVAFLVLKDNMKSEVFRSPVRSWMVEKVSLAMIPNSFFFIDSIPKTTSGKVDYEILMHSRPLWEHVHESIDETWANEFLQIIKKAFSDALMVEEISSDDDFFTMGGNSITAALVSHRLGVDMRWLYHYPSPAKLLTVILEKKGLDIIGINGDADSRRNLKTDRWNKYSLNDSEFLNHFDLKEGGSSGKRKQVQPNGGFSRAVVPRNNNSLLSKHCKVVSDHSINLEDISQVGGHLWNSPLTSVSCAFSRCNKVVYEHKYIGDNECAGTLSVKSPRGEIGSMKKLWQVHMESCVDASPLLVFKHPNIYLFIGSHSHKFVCVDAKNASLHWEIRLEGRIECSAAIVGDFSQVVVGCYKGKIYFLEFSTGVIQWTFQTSGEVKSQPVVDPDRNLIWCGSYDHNLYALDYVRHSCVYKLPCGGSLYGSPAIDVLLVLDQEFAEFRNFYCLSGFLLAHTIVLFAVICCLVDGHVVALDSRGSVSWKSKTGGPIFAGPCISTSIPSQQPVDLKESENDHEKDGGKRKPNLIMHSHGRQRRVRWSETNNWWKWKCRTKEAEAWERKRTILTRRGGGRETKKRLRKLSLTVSGSEGNKKKSQTIPMWNKSIRIRSMKIEETARWSGGVGRLISRSSKIEGVTTRKKVVLELAEGSRRDWRMKSFWVMTENRGGENRSRGGGKKLRLSLVAGERRRLVSVKSNCGKRRWRRCVGGSQFKARMEFFETRIVTKPQVRPEISRKDVLKFAEEVEQLRRKKKAQKGGARN</sequence>
<evidence type="ECO:0000256" key="1">
    <source>
        <dbReference type="ARBA" id="ARBA00022450"/>
    </source>
</evidence>
<dbReference type="InterPro" id="IPR006162">
    <property type="entry name" value="Ppantetheine_attach_site"/>
</dbReference>